<reference evidence="2 3" key="1">
    <citation type="submission" date="2014-07" db="EMBL/GenBank/DDBJ databases">
        <title>Unique and conserved regions in Vibrio harveyi and related species in comparison with the shrimp pathogen Vibrio harveyi CAIM 1792.</title>
        <authorList>
            <person name="Espinoza-Valles I."/>
            <person name="Vora G."/>
            <person name="Leekitcharoenphon P."/>
            <person name="Ussery D."/>
            <person name="Hoj L."/>
            <person name="Gomez-Gil B."/>
        </authorList>
    </citation>
    <scope>NUCLEOTIDE SEQUENCE [LARGE SCALE GENOMIC DNA]</scope>
    <source>
        <strain evidence="3">CAIM 1854 / LMG 25443</strain>
    </source>
</reference>
<dbReference type="Pfam" id="PF08668">
    <property type="entry name" value="HDOD"/>
    <property type="match status" value="1"/>
</dbReference>
<gene>
    <name evidence="2" type="ORF">H735_16135</name>
</gene>
<accession>A0A0C1VQD6</accession>
<sequence>MLLTQKNYTQEAMDIAAKVSQEVELRHAKWLASMNHQVDQSQVDKLLSLQGRYCDDVIFSEEDRVTRNQRILLICEQERVKEKRQVVEDRQKTLQTVINDVSKVAERMLLKKLEALPINKLSSNLPAFEQFASFAYTPSLSLQKLTDLANSSHPLSSTIADLIENSRLRERGSAAKNNSDVRIAIGRIGVENCRKLFPVLMARPMMRWSDNNTKVLTPKFWQQLVLTANITKMRLNETDIPDPDCGVLIGTLRSLGSIVLINHFTDTFEDALIEVMLNYRKTNRKDEYYACADVRPNSAFLPKVIVDMEALVTKRLVESFNWPKNVEHIKVAILEDIENKPVLERSVYGAALAQARAYAIYDNLSRSEVFAEKHKPFWFANVQISGEALSSIRMSAPGKMTLLM</sequence>
<protein>
    <recommendedName>
        <fullName evidence="1">HDOD domain-containing protein</fullName>
    </recommendedName>
</protein>
<name>A0A0C1VQD6_9VIBR</name>
<proteinExistence type="predicted"/>
<feature type="domain" description="HDOD" evidence="1">
    <location>
        <begin position="178"/>
        <end position="272"/>
    </location>
</feature>
<dbReference type="AlphaFoldDB" id="A0A0C1VQD6"/>
<organism evidence="2 3">
    <name type="scientific">Vibrio owensii CAIM 1854 = LMG 25443</name>
    <dbReference type="NCBI Taxonomy" id="1229493"/>
    <lineage>
        <taxon>Bacteria</taxon>
        <taxon>Pseudomonadati</taxon>
        <taxon>Pseudomonadota</taxon>
        <taxon>Gammaproteobacteria</taxon>
        <taxon>Vibrionales</taxon>
        <taxon>Vibrionaceae</taxon>
        <taxon>Vibrio</taxon>
    </lineage>
</organism>
<dbReference type="SUPFAM" id="SSF109604">
    <property type="entry name" value="HD-domain/PDEase-like"/>
    <property type="match status" value="1"/>
</dbReference>
<dbReference type="PATRIC" id="fig|1229493.5.peg.2377"/>
<comment type="caution">
    <text evidence="2">The sequence shown here is derived from an EMBL/GenBank/DDBJ whole genome shotgun (WGS) entry which is preliminary data.</text>
</comment>
<dbReference type="Proteomes" id="UP000031586">
    <property type="component" value="Unassembled WGS sequence"/>
</dbReference>
<dbReference type="RefSeq" id="WP_020197423.1">
    <property type="nucleotide sequence ID" value="NZ_BAOH01000119.1"/>
</dbReference>
<evidence type="ECO:0000313" key="3">
    <source>
        <dbReference type="Proteomes" id="UP000031586"/>
    </source>
</evidence>
<dbReference type="EMBL" id="JPRD01000025">
    <property type="protein sequence ID" value="KIF52103.1"/>
    <property type="molecule type" value="Genomic_DNA"/>
</dbReference>
<dbReference type="InterPro" id="IPR013976">
    <property type="entry name" value="HDOD"/>
</dbReference>
<evidence type="ECO:0000313" key="2">
    <source>
        <dbReference type="EMBL" id="KIF52103.1"/>
    </source>
</evidence>
<evidence type="ECO:0000259" key="1">
    <source>
        <dbReference type="Pfam" id="PF08668"/>
    </source>
</evidence>
<dbReference type="Gene3D" id="1.10.3210.10">
    <property type="entry name" value="Hypothetical protein af1432"/>
    <property type="match status" value="1"/>
</dbReference>